<evidence type="ECO:0008006" key="3">
    <source>
        <dbReference type="Google" id="ProtNLM"/>
    </source>
</evidence>
<accession>A0A091QUZ2</accession>
<dbReference type="Proteomes" id="UP000052967">
    <property type="component" value="Unassembled WGS sequence"/>
</dbReference>
<feature type="non-terminal residue" evidence="1">
    <location>
        <position position="56"/>
    </location>
</feature>
<protein>
    <recommendedName>
        <fullName evidence="3">Kazrin</fullName>
    </recommendedName>
</protein>
<proteinExistence type="predicted"/>
<sequence length="56" mass="6286">VSAAVESLHSLNDQISHFIVNKSKALDEEEDAFLPSEKESLKSAMMLMRHLLMDAQ</sequence>
<dbReference type="EMBL" id="KK707119">
    <property type="protein sequence ID" value="KFQ31058.1"/>
    <property type="molecule type" value="Genomic_DNA"/>
</dbReference>
<keyword evidence="2" id="KW-1185">Reference proteome</keyword>
<gene>
    <name evidence="1" type="ORF">N331_12109</name>
</gene>
<evidence type="ECO:0000313" key="2">
    <source>
        <dbReference type="Proteomes" id="UP000052967"/>
    </source>
</evidence>
<evidence type="ECO:0000313" key="1">
    <source>
        <dbReference type="EMBL" id="KFQ31058.1"/>
    </source>
</evidence>
<dbReference type="AlphaFoldDB" id="A0A091QUZ2"/>
<reference evidence="1 2" key="1">
    <citation type="submission" date="2014-04" db="EMBL/GenBank/DDBJ databases">
        <title>Genome evolution of avian class.</title>
        <authorList>
            <person name="Zhang G."/>
            <person name="Li C."/>
        </authorList>
    </citation>
    <scope>NUCLEOTIDE SEQUENCE [LARGE SCALE GENOMIC DNA]</scope>
    <source>
        <strain evidence="1">BGI_N331</strain>
    </source>
</reference>
<name>A0A091QUZ2_MERNU</name>
<organism evidence="1 2">
    <name type="scientific">Merops nubicus</name>
    <name type="common">Northern carmine bee-eater</name>
    <dbReference type="NCBI Taxonomy" id="57421"/>
    <lineage>
        <taxon>Eukaryota</taxon>
        <taxon>Metazoa</taxon>
        <taxon>Chordata</taxon>
        <taxon>Craniata</taxon>
        <taxon>Vertebrata</taxon>
        <taxon>Euteleostomi</taxon>
        <taxon>Archelosauria</taxon>
        <taxon>Archosauria</taxon>
        <taxon>Dinosauria</taxon>
        <taxon>Saurischia</taxon>
        <taxon>Theropoda</taxon>
        <taxon>Coelurosauria</taxon>
        <taxon>Aves</taxon>
        <taxon>Neognathae</taxon>
        <taxon>Neoaves</taxon>
        <taxon>Telluraves</taxon>
        <taxon>Coraciimorphae</taxon>
        <taxon>Coraciiformes</taxon>
        <taxon>Meropidae</taxon>
        <taxon>Merops</taxon>
    </lineage>
</organism>
<feature type="non-terminal residue" evidence="1">
    <location>
        <position position="1"/>
    </location>
</feature>